<keyword evidence="1" id="KW-1133">Transmembrane helix</keyword>
<keyword evidence="1" id="KW-0472">Membrane</keyword>
<dbReference type="RefSeq" id="WP_027707127.1">
    <property type="nucleotide sequence ID" value="NZ_NDXW01000001.1"/>
</dbReference>
<keyword evidence="3" id="KW-1185">Reference proteome</keyword>
<dbReference type="NCBIfam" id="TIGR02973">
    <property type="entry name" value="nitrate_rd_NapE"/>
    <property type="match status" value="1"/>
</dbReference>
<dbReference type="EMBL" id="NDXW01000001">
    <property type="protein sequence ID" value="RDH42399.1"/>
    <property type="molecule type" value="Genomic_DNA"/>
</dbReference>
<dbReference type="AlphaFoldDB" id="A0A4P9VIV7"/>
<feature type="transmembrane region" description="Helical" evidence="1">
    <location>
        <begin position="12"/>
        <end position="41"/>
    </location>
</feature>
<reference evidence="2 3" key="1">
    <citation type="submission" date="2017-04" db="EMBL/GenBank/DDBJ databases">
        <title>Draft genome sequence of Zooshikella ganghwensis VG4 isolated from Red Sea sediments.</title>
        <authorList>
            <person name="Rehman Z."/>
            <person name="Alam I."/>
            <person name="Kamau A."/>
            <person name="Bajic V."/>
            <person name="Leiknes T."/>
        </authorList>
    </citation>
    <scope>NUCLEOTIDE SEQUENCE [LARGE SCALE GENOMIC DNA]</scope>
    <source>
        <strain evidence="2 3">VG4</strain>
    </source>
</reference>
<protein>
    <submittedName>
        <fullName evidence="2">Periplasmic nitrate reductase, NapE protein</fullName>
    </submittedName>
</protein>
<dbReference type="Pfam" id="PF06796">
    <property type="entry name" value="NapE"/>
    <property type="match status" value="1"/>
</dbReference>
<name>A0A4P9VIV7_9GAMM</name>
<dbReference type="InterPro" id="IPR010649">
    <property type="entry name" value="NapE_TorE"/>
</dbReference>
<proteinExistence type="predicted"/>
<evidence type="ECO:0000313" key="3">
    <source>
        <dbReference type="Proteomes" id="UP000257039"/>
    </source>
</evidence>
<sequence length="53" mass="5740">MSDSTNKQKHEELLLFLFLTVVLAPLLSIIFVGGFGFIVWISQILTGPPGPPG</sequence>
<dbReference type="Proteomes" id="UP000257039">
    <property type="component" value="Unassembled WGS sequence"/>
</dbReference>
<keyword evidence="1" id="KW-0812">Transmembrane</keyword>
<comment type="caution">
    <text evidence="2">The sequence shown here is derived from an EMBL/GenBank/DDBJ whole genome shotgun (WGS) entry which is preliminary data.</text>
</comment>
<dbReference type="InterPro" id="IPR004448">
    <property type="entry name" value="Nitrate_reductase_NapE"/>
</dbReference>
<gene>
    <name evidence="2" type="primary">napE</name>
    <name evidence="2" type="ORF">B9G39_02490</name>
</gene>
<evidence type="ECO:0000256" key="1">
    <source>
        <dbReference type="SAM" id="Phobius"/>
    </source>
</evidence>
<organism evidence="2 3">
    <name type="scientific">Zooshikella ganghwensis</name>
    <dbReference type="NCBI Taxonomy" id="202772"/>
    <lineage>
        <taxon>Bacteria</taxon>
        <taxon>Pseudomonadati</taxon>
        <taxon>Pseudomonadota</taxon>
        <taxon>Gammaproteobacteria</taxon>
        <taxon>Oceanospirillales</taxon>
        <taxon>Zooshikellaceae</taxon>
        <taxon>Zooshikella</taxon>
    </lineage>
</organism>
<evidence type="ECO:0000313" key="2">
    <source>
        <dbReference type="EMBL" id="RDH42399.1"/>
    </source>
</evidence>
<accession>A0A4P9VIV7</accession>